<name>M7TD08_EUTLA</name>
<dbReference type="OrthoDB" id="538223at2759"/>
<feature type="compositionally biased region" description="Acidic residues" evidence="1">
    <location>
        <begin position="164"/>
        <end position="174"/>
    </location>
</feature>
<sequence>MSDNPGLSLPARAPSMARYHDEPMTLHPAALYTLVDLADAELGDLERECEAACVDTGSEWGTSVRLASQPRFVGQPLRSVFDYHLELGQQTKFEPKYFIVAVDKAWRSKGVILVTIDADELDCNVDSFRIKAVNSGLTVVNIQIGNSSWAEEKEGHEFHPDNRDSDDDDVDDDLGPPVPTENIPLGYYIPIYINSSLSEDKVIADLEPAFKYKSPEEFACRIQAKLTPASSASHTTPTQDLIQQAATLHPMRCAKNQYLHKAHILVIDTADPVETAC</sequence>
<gene>
    <name evidence="2" type="ORF">UCREL1_5213</name>
</gene>
<dbReference type="eggNOG" id="ENOG502SJKU">
    <property type="taxonomic scope" value="Eukaryota"/>
</dbReference>
<protein>
    <submittedName>
        <fullName evidence="2">Putative amino acid permease protein</fullName>
    </submittedName>
</protein>
<keyword evidence="3" id="KW-1185">Reference proteome</keyword>
<evidence type="ECO:0000313" key="2">
    <source>
        <dbReference type="EMBL" id="EMR67781.1"/>
    </source>
</evidence>
<dbReference type="EMBL" id="KB706357">
    <property type="protein sequence ID" value="EMR67781.1"/>
    <property type="molecule type" value="Genomic_DNA"/>
</dbReference>
<accession>M7TD08</accession>
<organism evidence="2 3">
    <name type="scientific">Eutypa lata (strain UCR-EL1)</name>
    <name type="common">Grapevine dieback disease fungus</name>
    <name type="synonym">Eutypa armeniacae</name>
    <dbReference type="NCBI Taxonomy" id="1287681"/>
    <lineage>
        <taxon>Eukaryota</taxon>
        <taxon>Fungi</taxon>
        <taxon>Dikarya</taxon>
        <taxon>Ascomycota</taxon>
        <taxon>Pezizomycotina</taxon>
        <taxon>Sordariomycetes</taxon>
        <taxon>Xylariomycetidae</taxon>
        <taxon>Xylariales</taxon>
        <taxon>Diatrypaceae</taxon>
        <taxon>Eutypa</taxon>
    </lineage>
</organism>
<evidence type="ECO:0000313" key="3">
    <source>
        <dbReference type="Proteomes" id="UP000012174"/>
    </source>
</evidence>
<feature type="region of interest" description="Disordered" evidence="1">
    <location>
        <begin position="151"/>
        <end position="177"/>
    </location>
</feature>
<dbReference type="OMA" id="EEFACRI"/>
<dbReference type="HOGENOM" id="CLU_1004834_0_0_1"/>
<dbReference type="Proteomes" id="UP000012174">
    <property type="component" value="Unassembled WGS sequence"/>
</dbReference>
<proteinExistence type="predicted"/>
<dbReference type="AlphaFoldDB" id="M7TD08"/>
<dbReference type="KEGG" id="ela:UCREL1_5213"/>
<evidence type="ECO:0000256" key="1">
    <source>
        <dbReference type="SAM" id="MobiDB-lite"/>
    </source>
</evidence>
<reference evidence="3" key="1">
    <citation type="journal article" date="2013" name="Genome Announc.">
        <title>Draft genome sequence of the grapevine dieback fungus Eutypa lata UCR-EL1.</title>
        <authorList>
            <person name="Blanco-Ulate B."/>
            <person name="Rolshausen P.E."/>
            <person name="Cantu D."/>
        </authorList>
    </citation>
    <scope>NUCLEOTIDE SEQUENCE [LARGE SCALE GENOMIC DNA]</scope>
    <source>
        <strain evidence="3">UCR-EL1</strain>
    </source>
</reference>
<feature type="compositionally biased region" description="Basic and acidic residues" evidence="1">
    <location>
        <begin position="151"/>
        <end position="163"/>
    </location>
</feature>